<feature type="transmembrane region" description="Helical" evidence="1">
    <location>
        <begin position="327"/>
        <end position="349"/>
    </location>
</feature>
<evidence type="ECO:0000313" key="5">
    <source>
        <dbReference type="Proteomes" id="UP001319180"/>
    </source>
</evidence>
<feature type="chain" id="PRO_5042874684" evidence="2">
    <location>
        <begin position="21"/>
        <end position="539"/>
    </location>
</feature>
<dbReference type="Proteomes" id="UP001319180">
    <property type="component" value="Unassembled WGS sequence"/>
</dbReference>
<reference evidence="4 5" key="1">
    <citation type="submission" date="2021-05" db="EMBL/GenBank/DDBJ databases">
        <title>A Polyphasic approach of four new species of the genus Ohtaekwangia: Ohtaekwangia histidinii sp. nov., Ohtaekwangia cretensis sp. nov., Ohtaekwangia indiensis sp. nov., Ohtaekwangia reichenbachii sp. nov. from diverse environment.</title>
        <authorList>
            <person name="Octaviana S."/>
        </authorList>
    </citation>
    <scope>NUCLEOTIDE SEQUENCE [LARGE SCALE GENOMIC DNA]</scope>
    <source>
        <strain evidence="4 5">PWU37</strain>
    </source>
</reference>
<gene>
    <name evidence="4" type="ORF">KK078_29885</name>
</gene>
<dbReference type="InterPro" id="IPR011990">
    <property type="entry name" value="TPR-like_helical_dom_sf"/>
</dbReference>
<organism evidence="4 5">
    <name type="scientific">Dawidia soli</name>
    <dbReference type="NCBI Taxonomy" id="2782352"/>
    <lineage>
        <taxon>Bacteria</taxon>
        <taxon>Pseudomonadati</taxon>
        <taxon>Bacteroidota</taxon>
        <taxon>Cytophagia</taxon>
        <taxon>Cytophagales</taxon>
        <taxon>Chryseotaleaceae</taxon>
        <taxon>Dawidia</taxon>
    </lineage>
</organism>
<comment type="caution">
    <text evidence="4">The sequence shown here is derived from an EMBL/GenBank/DDBJ whole genome shotgun (WGS) entry which is preliminary data.</text>
</comment>
<evidence type="ECO:0000256" key="1">
    <source>
        <dbReference type="SAM" id="Phobius"/>
    </source>
</evidence>
<evidence type="ECO:0000313" key="4">
    <source>
        <dbReference type="EMBL" id="MBT1690812.1"/>
    </source>
</evidence>
<dbReference type="Gene3D" id="1.25.40.10">
    <property type="entry name" value="Tetratricopeptide repeat domain"/>
    <property type="match status" value="1"/>
</dbReference>
<keyword evidence="5" id="KW-1185">Reference proteome</keyword>
<dbReference type="SUPFAM" id="SSF48452">
    <property type="entry name" value="TPR-like"/>
    <property type="match status" value="1"/>
</dbReference>
<name>A0AAP2DGE3_9BACT</name>
<dbReference type="EMBL" id="JAHESC010000091">
    <property type="protein sequence ID" value="MBT1690812.1"/>
    <property type="molecule type" value="Genomic_DNA"/>
</dbReference>
<dbReference type="AlphaFoldDB" id="A0AAP2DGE3"/>
<feature type="domain" description="DUF6377" evidence="3">
    <location>
        <begin position="255"/>
        <end position="501"/>
    </location>
</feature>
<dbReference type="Pfam" id="PF19904">
    <property type="entry name" value="DUF6377"/>
    <property type="match status" value="1"/>
</dbReference>
<keyword evidence="1" id="KW-0472">Membrane</keyword>
<keyword evidence="2" id="KW-0732">Signal</keyword>
<keyword evidence="1" id="KW-1133">Transmembrane helix</keyword>
<sequence length="539" mass="62822">MTCRLLPLLFLLLGLSITHAETPVSEALNDLDQVLADRDRYIRQKKARIDALMTEKRHTRPEDLFFLYDRIYSEYKTFIYDSAFTYARNMQHEAYRSNDPTRVAYARIKLAFILLSSGMFNEALDTLHAIRERHLPDTIHTELYAVLARTYYDLVDFNRDQYFTERYTQLGNQYVDSALHYIGSRSGEYLHLRSMKHLRMNNFQAASADLERMLSAFTLTDASLAIAASTLGYIYQQQGRIEDAKLMLIRASMADNRSSTKETLAILNLAELLYKDGDVARAYAYVKHAMDDANFYGARHRKIQVAAIFPIIEGNKLDTVDRQRKLLFAYALVITALSVITVIFAVIIYKQFKKIQEADKSIKEANASLQESNTLLQEVNSHLMEANKIKEEYIGFYFNINSEYLVKIEAFKQAIDNKLMAKKYDDIRFVVNNINLKKEREELYFSFDKVFLKLFPDFVTTFNSFFKEEDRIVLKEGQLLNTELRIFALIRMGIHDTEKIAKILDYSINTIYNYKARVKSKSLVPNEEFERRIMQIEAI</sequence>
<keyword evidence="1" id="KW-0812">Transmembrane</keyword>
<proteinExistence type="predicted"/>
<evidence type="ECO:0000259" key="3">
    <source>
        <dbReference type="Pfam" id="PF19904"/>
    </source>
</evidence>
<protein>
    <submittedName>
        <fullName evidence="4">Tetratricopeptide repeat protein</fullName>
    </submittedName>
</protein>
<evidence type="ECO:0000256" key="2">
    <source>
        <dbReference type="SAM" id="SignalP"/>
    </source>
</evidence>
<feature type="signal peptide" evidence="2">
    <location>
        <begin position="1"/>
        <end position="20"/>
    </location>
</feature>
<dbReference type="InterPro" id="IPR045957">
    <property type="entry name" value="DUF6377"/>
</dbReference>
<accession>A0AAP2DGE3</accession>